<accession>A0A3S5EMG4</accession>
<evidence type="ECO:0000313" key="2">
    <source>
        <dbReference type="EMBL" id="VEG84372.1"/>
    </source>
</evidence>
<evidence type="ECO:0000256" key="1">
    <source>
        <dbReference type="SAM" id="SignalP"/>
    </source>
</evidence>
<reference evidence="2 3" key="1">
    <citation type="submission" date="2018-12" db="EMBL/GenBank/DDBJ databases">
        <authorList>
            <consortium name="Pathogen Informatics"/>
        </authorList>
    </citation>
    <scope>NUCLEOTIDE SEQUENCE [LARGE SCALE GENOMIC DNA]</scope>
    <source>
        <strain evidence="2 3">NCTC11541</strain>
    </source>
</reference>
<evidence type="ECO:0000313" key="3">
    <source>
        <dbReference type="Proteomes" id="UP000278157"/>
    </source>
</evidence>
<evidence type="ECO:0008006" key="4">
    <source>
        <dbReference type="Google" id="ProtNLM"/>
    </source>
</evidence>
<organism evidence="2 3">
    <name type="scientific">Campylobacter upsaliensis</name>
    <dbReference type="NCBI Taxonomy" id="28080"/>
    <lineage>
        <taxon>Bacteria</taxon>
        <taxon>Pseudomonadati</taxon>
        <taxon>Campylobacterota</taxon>
        <taxon>Epsilonproteobacteria</taxon>
        <taxon>Campylobacterales</taxon>
        <taxon>Campylobacteraceae</taxon>
        <taxon>Campylobacter</taxon>
    </lineage>
</organism>
<dbReference type="OrthoDB" id="5356211at2"/>
<name>A0A3S5EMG4_CAMUP</name>
<gene>
    <name evidence="2" type="ORF">NCTC11541_00392</name>
</gene>
<proteinExistence type="predicted"/>
<feature type="signal peptide" evidence="1">
    <location>
        <begin position="1"/>
        <end position="20"/>
    </location>
</feature>
<dbReference type="RefSeq" id="WP_027303943.1">
    <property type="nucleotide sequence ID" value="NZ_CBCRZS010000003.1"/>
</dbReference>
<sequence length="71" mass="8407">MKKLFFIMLLGVFFSGVALANSAYDLSKSKSSSSIYAEQWYIYYNKLRYCDRLPYYQASMCRLSAMQYKPR</sequence>
<dbReference type="AlphaFoldDB" id="A0A3S5EMG4"/>
<feature type="chain" id="PRO_5030083673" description="Periplasmic protein" evidence="1">
    <location>
        <begin position="21"/>
        <end position="71"/>
    </location>
</feature>
<protein>
    <recommendedName>
        <fullName evidence="4">Periplasmic protein</fullName>
    </recommendedName>
</protein>
<dbReference type="EMBL" id="LR134372">
    <property type="protein sequence ID" value="VEG84372.1"/>
    <property type="molecule type" value="Genomic_DNA"/>
</dbReference>
<dbReference type="Proteomes" id="UP000278157">
    <property type="component" value="Chromosome"/>
</dbReference>
<keyword evidence="1" id="KW-0732">Signal</keyword>